<reference evidence="1" key="1">
    <citation type="submission" date="2021-01" db="EMBL/GenBank/DDBJ databases">
        <title>Whole genome shotgun sequence of Actinoplanes rishiriensis NBRC 108556.</title>
        <authorList>
            <person name="Komaki H."/>
            <person name="Tamura T."/>
        </authorList>
    </citation>
    <scope>NUCLEOTIDE SEQUENCE</scope>
    <source>
        <strain evidence="1">NBRC 108556</strain>
    </source>
</reference>
<dbReference type="AlphaFoldDB" id="A0A919JX07"/>
<keyword evidence="2" id="KW-1185">Reference proteome</keyword>
<name>A0A919JX07_9ACTN</name>
<evidence type="ECO:0000313" key="1">
    <source>
        <dbReference type="EMBL" id="GIE96358.1"/>
    </source>
</evidence>
<protein>
    <submittedName>
        <fullName evidence="1">Uncharacterized protein</fullName>
    </submittedName>
</protein>
<dbReference type="Proteomes" id="UP000636960">
    <property type="component" value="Unassembled WGS sequence"/>
</dbReference>
<proteinExistence type="predicted"/>
<dbReference type="EMBL" id="BOMV01000042">
    <property type="protein sequence ID" value="GIE96358.1"/>
    <property type="molecule type" value="Genomic_DNA"/>
</dbReference>
<evidence type="ECO:0000313" key="2">
    <source>
        <dbReference type="Proteomes" id="UP000636960"/>
    </source>
</evidence>
<comment type="caution">
    <text evidence="1">The sequence shown here is derived from an EMBL/GenBank/DDBJ whole genome shotgun (WGS) entry which is preliminary data.</text>
</comment>
<accession>A0A919JX07</accession>
<sequence>MGAHHAACKFSATVMTADVAVLHMLRALCQHCESGKYKQIAWGGTGEGDWRKNGNEVTFRFTRQADRDSFLREAQRLLPGLWHLVKINNLDPATPRR</sequence>
<gene>
    <name evidence="1" type="ORF">Ari01nite_38230</name>
</gene>
<dbReference type="RefSeq" id="WP_203782618.1">
    <property type="nucleotide sequence ID" value="NZ_BOMV01000042.1"/>
</dbReference>
<organism evidence="1 2">
    <name type="scientific">Paractinoplanes rishiriensis</name>
    <dbReference type="NCBI Taxonomy" id="1050105"/>
    <lineage>
        <taxon>Bacteria</taxon>
        <taxon>Bacillati</taxon>
        <taxon>Actinomycetota</taxon>
        <taxon>Actinomycetes</taxon>
        <taxon>Micromonosporales</taxon>
        <taxon>Micromonosporaceae</taxon>
        <taxon>Paractinoplanes</taxon>
    </lineage>
</organism>